<keyword evidence="2" id="KW-0812">Transmembrane</keyword>
<dbReference type="InterPro" id="IPR023833">
    <property type="entry name" value="Signal_pept_SipW-depend-type"/>
</dbReference>
<evidence type="ECO:0000313" key="3">
    <source>
        <dbReference type="EMBL" id="ROP27168.1"/>
    </source>
</evidence>
<dbReference type="OrthoDB" id="4950147at2"/>
<keyword evidence="2" id="KW-1133">Transmembrane helix</keyword>
<dbReference type="AlphaFoldDB" id="A0A3N1GAG6"/>
<evidence type="ECO:0000313" key="4">
    <source>
        <dbReference type="Proteomes" id="UP000276232"/>
    </source>
</evidence>
<comment type="caution">
    <text evidence="3">The sequence shown here is derived from an EMBL/GenBank/DDBJ whole genome shotgun (WGS) entry which is preliminary data.</text>
</comment>
<name>A0A3N1GAG6_9ACTN</name>
<dbReference type="InParanoid" id="A0A3N1GAG6"/>
<dbReference type="NCBIfam" id="TIGR04088">
    <property type="entry name" value="cognate_SipW"/>
    <property type="match status" value="1"/>
</dbReference>
<gene>
    <name evidence="3" type="ORF">EDC03_2692</name>
</gene>
<accession>A0A3N1GAG6</accession>
<reference evidence="3 4" key="1">
    <citation type="journal article" date="2015" name="Stand. Genomic Sci.">
        <title>Genomic Encyclopedia of Bacterial and Archaeal Type Strains, Phase III: the genomes of soil and plant-associated and newly described type strains.</title>
        <authorList>
            <person name="Whitman W.B."/>
            <person name="Woyke T."/>
            <person name="Klenk H.P."/>
            <person name="Zhou Y."/>
            <person name="Lilburn T.G."/>
            <person name="Beck B.J."/>
            <person name="De Vos P."/>
            <person name="Vandamme P."/>
            <person name="Eisen J.A."/>
            <person name="Garrity G."/>
            <person name="Hugenholtz P."/>
            <person name="Kyrpides N.C."/>
        </authorList>
    </citation>
    <scope>NUCLEOTIDE SEQUENCE [LARGE SCALE GENOMIC DNA]</scope>
    <source>
        <strain evidence="3 4">CECT 7306</strain>
    </source>
</reference>
<dbReference type="EMBL" id="RJKN01000007">
    <property type="protein sequence ID" value="ROP27168.1"/>
    <property type="molecule type" value="Genomic_DNA"/>
</dbReference>
<dbReference type="Proteomes" id="UP000276232">
    <property type="component" value="Unassembled WGS sequence"/>
</dbReference>
<dbReference type="RefSeq" id="WP_123380767.1">
    <property type="nucleotide sequence ID" value="NZ_RJKN01000007.1"/>
</dbReference>
<feature type="region of interest" description="Disordered" evidence="1">
    <location>
        <begin position="1"/>
        <end position="20"/>
    </location>
</feature>
<proteinExistence type="predicted"/>
<keyword evidence="4" id="KW-1185">Reference proteome</keyword>
<feature type="transmembrane region" description="Helical" evidence="2">
    <location>
        <begin position="30"/>
        <end position="49"/>
    </location>
</feature>
<protein>
    <submittedName>
        <fullName evidence="3">Putative ribosomally synthesized peptide with SipW-like signal peptide</fullName>
    </submittedName>
</protein>
<evidence type="ECO:0000256" key="1">
    <source>
        <dbReference type="SAM" id="MobiDB-lite"/>
    </source>
</evidence>
<feature type="compositionally biased region" description="Polar residues" evidence="1">
    <location>
        <begin position="1"/>
        <end position="13"/>
    </location>
</feature>
<evidence type="ECO:0000256" key="2">
    <source>
        <dbReference type="SAM" id="Phobius"/>
    </source>
</evidence>
<organism evidence="3 4">
    <name type="scientific">Pseudokineococcus lusitanus</name>
    <dbReference type="NCBI Taxonomy" id="763993"/>
    <lineage>
        <taxon>Bacteria</taxon>
        <taxon>Bacillati</taxon>
        <taxon>Actinomycetota</taxon>
        <taxon>Actinomycetes</taxon>
        <taxon>Kineosporiales</taxon>
        <taxon>Kineosporiaceae</taxon>
        <taxon>Pseudokineococcus</taxon>
    </lineage>
</organism>
<sequence length="241" mass="23589">MSTQTASRTSPAYTWSAAAPRRRRPGRVRALLAGGLVLGVGSAATLASWTDTEWVFGNGGAGGTGGVAAAVFEVQQNVWDGAGGTAQFADRETQAAAGGLTFSPLKARTLSPGDVVHAPMQLRATTGSVAGTVTLRGAVAAAGSDAGLFSALRYSVRAGVPREACDAAAFAGAGLGTPLTAAGATLTTGSATGALALPAATSSAPGTPVDLCFAITLPSGVPDALQGTAASPVWAFDSQSV</sequence>
<keyword evidence="2" id="KW-0472">Membrane</keyword>